<accession>A0A327KIH7</accession>
<dbReference type="Gene3D" id="3.40.50.300">
    <property type="entry name" value="P-loop containing nucleotide triphosphate hydrolases"/>
    <property type="match status" value="1"/>
</dbReference>
<dbReference type="SMART" id="SM00833">
    <property type="entry name" value="CobW_C"/>
    <property type="match status" value="1"/>
</dbReference>
<dbReference type="SUPFAM" id="SSF52540">
    <property type="entry name" value="P-loop containing nucleoside triphosphate hydrolases"/>
    <property type="match status" value="1"/>
</dbReference>
<dbReference type="Gene3D" id="3.30.1220.10">
    <property type="entry name" value="CobW-like, C-terminal domain"/>
    <property type="match status" value="1"/>
</dbReference>
<evidence type="ECO:0000256" key="3">
    <source>
        <dbReference type="ARBA" id="ARBA00023186"/>
    </source>
</evidence>
<dbReference type="InterPro" id="IPR012824">
    <property type="entry name" value="CobW"/>
</dbReference>
<dbReference type="GO" id="GO:0000166">
    <property type="term" value="F:nucleotide binding"/>
    <property type="evidence" value="ECO:0007669"/>
    <property type="project" value="UniProtKB-KW"/>
</dbReference>
<dbReference type="PANTHER" id="PTHR13748">
    <property type="entry name" value="COBW-RELATED"/>
    <property type="match status" value="1"/>
</dbReference>
<comment type="similarity">
    <text evidence="4">Belongs to the SIMIBI class G3E GTPase family. ZNG1 subfamily.</text>
</comment>
<dbReference type="InterPro" id="IPR003495">
    <property type="entry name" value="CobW/HypB/UreG_nucleotide-bd"/>
</dbReference>
<dbReference type="SUPFAM" id="SSF90002">
    <property type="entry name" value="Hypothetical protein YjiA, C-terminal domain"/>
    <property type="match status" value="1"/>
</dbReference>
<dbReference type="InterPro" id="IPR036627">
    <property type="entry name" value="CobW-likC_sf"/>
</dbReference>
<evidence type="ECO:0000256" key="1">
    <source>
        <dbReference type="ARBA" id="ARBA00022741"/>
    </source>
</evidence>
<dbReference type="InterPro" id="IPR051316">
    <property type="entry name" value="Zinc-reg_GTPase_activator"/>
</dbReference>
<dbReference type="GO" id="GO:0016787">
    <property type="term" value="F:hydrolase activity"/>
    <property type="evidence" value="ECO:0007669"/>
    <property type="project" value="UniProtKB-KW"/>
</dbReference>
<dbReference type="InterPro" id="IPR011629">
    <property type="entry name" value="CobW-like_C"/>
</dbReference>
<evidence type="ECO:0000256" key="4">
    <source>
        <dbReference type="ARBA" id="ARBA00034320"/>
    </source>
</evidence>
<comment type="caution">
    <text evidence="8">The sequence shown here is derived from an EMBL/GenBank/DDBJ whole genome shotgun (WGS) entry which is preliminary data.</text>
</comment>
<dbReference type="NCBIfam" id="TIGR02475">
    <property type="entry name" value="CobW"/>
    <property type="match status" value="1"/>
</dbReference>
<dbReference type="GO" id="GO:0005737">
    <property type="term" value="C:cytoplasm"/>
    <property type="evidence" value="ECO:0007669"/>
    <property type="project" value="TreeGrafter"/>
</dbReference>
<dbReference type="Pfam" id="PF02492">
    <property type="entry name" value="cobW"/>
    <property type="match status" value="1"/>
</dbReference>
<sequence length="346" mass="36962">MSLEKIPVTIVTGFLGAGKTSLVRHLMENPGGRRLAVLVNEFGDVGIDGDILKGCADPSCPEDAIVELTNGCLCCTVADEFVPTIQALLARPQPPEHILIETSGLALPKPLLKAFEWPDLRTRITVDGVIAVADAEAVADGRFAPDLAAVTAQRAADETIDHDTPLGEVFEDQVACADIVILNKIDLVDTQALAAARDTVQAEMPRKIPVIETQEGRVDPRVVLGLGAAAEDDLAARPSHHEEHGEHDHDDFETIVVTLPDHAAIPEVVAKVEAIARDHGVLRAKGYVAVRGKPMRLLVQGVGTRVRAQFDRPWAADEPRVSRLVVIGQKGFDHAAVTAALQGEPA</sequence>
<gene>
    <name evidence="8" type="primary">cobW</name>
    <name evidence="8" type="ORF">CH338_13240</name>
</gene>
<evidence type="ECO:0000256" key="2">
    <source>
        <dbReference type="ARBA" id="ARBA00022801"/>
    </source>
</evidence>
<keyword evidence="3" id="KW-0143">Chaperone</keyword>
<dbReference type="GO" id="GO:0009236">
    <property type="term" value="P:cobalamin biosynthetic process"/>
    <property type="evidence" value="ECO:0007669"/>
    <property type="project" value="InterPro"/>
</dbReference>
<keyword evidence="9" id="KW-1185">Reference proteome</keyword>
<dbReference type="Proteomes" id="UP000248863">
    <property type="component" value="Unassembled WGS sequence"/>
</dbReference>
<name>A0A327KIH7_9BRAD</name>
<evidence type="ECO:0000256" key="6">
    <source>
        <dbReference type="ARBA" id="ARBA00049117"/>
    </source>
</evidence>
<dbReference type="InterPro" id="IPR027417">
    <property type="entry name" value="P-loop_NTPase"/>
</dbReference>
<comment type="function">
    <text evidence="5">Zinc chaperone that directly transfers zinc cofactor to target proteins, thereby activating them. Zinc is transferred from the CXCC motif in the GTPase domain to the zinc binding site in target proteins in a process requiring GTP hydrolysis.</text>
</comment>
<dbReference type="CDD" id="cd03112">
    <property type="entry name" value="CobW-like"/>
    <property type="match status" value="1"/>
</dbReference>
<dbReference type="RefSeq" id="WP_111357639.1">
    <property type="nucleotide sequence ID" value="NZ_NHSK01000143.1"/>
</dbReference>
<dbReference type="AlphaFoldDB" id="A0A327KIH7"/>
<dbReference type="EMBL" id="NPEU01000134">
    <property type="protein sequence ID" value="RAI38267.1"/>
    <property type="molecule type" value="Genomic_DNA"/>
</dbReference>
<reference evidence="8 9" key="1">
    <citation type="submission" date="2017-07" db="EMBL/GenBank/DDBJ databases">
        <title>Draft Genome Sequences of Select Purple Nonsulfur Bacteria.</title>
        <authorList>
            <person name="Lasarre B."/>
            <person name="Mckinlay J.B."/>
        </authorList>
    </citation>
    <scope>NUCLEOTIDE SEQUENCE [LARGE SCALE GENOMIC DNA]</scope>
    <source>
        <strain evidence="8 9">DSM 11907</strain>
    </source>
</reference>
<organism evidence="8 9">
    <name type="scientific">Rhodoplanes elegans</name>
    <dbReference type="NCBI Taxonomy" id="29408"/>
    <lineage>
        <taxon>Bacteria</taxon>
        <taxon>Pseudomonadati</taxon>
        <taxon>Pseudomonadota</taxon>
        <taxon>Alphaproteobacteria</taxon>
        <taxon>Hyphomicrobiales</taxon>
        <taxon>Nitrobacteraceae</taxon>
        <taxon>Rhodoplanes</taxon>
    </lineage>
</organism>
<dbReference type="Pfam" id="PF07683">
    <property type="entry name" value="CobW_C"/>
    <property type="match status" value="1"/>
</dbReference>
<evidence type="ECO:0000313" key="9">
    <source>
        <dbReference type="Proteomes" id="UP000248863"/>
    </source>
</evidence>
<proteinExistence type="inferred from homology"/>
<keyword evidence="1" id="KW-0547">Nucleotide-binding</keyword>
<evidence type="ECO:0000256" key="5">
    <source>
        <dbReference type="ARBA" id="ARBA00045658"/>
    </source>
</evidence>
<protein>
    <submittedName>
        <fullName evidence="8">Cobalamin biosynthesis protein CobW</fullName>
    </submittedName>
</protein>
<dbReference type="OrthoDB" id="9808822at2"/>
<evidence type="ECO:0000313" key="8">
    <source>
        <dbReference type="EMBL" id="RAI38267.1"/>
    </source>
</evidence>
<comment type="catalytic activity">
    <reaction evidence="6">
        <text>GTP + H2O = GDP + phosphate + H(+)</text>
        <dbReference type="Rhea" id="RHEA:19669"/>
        <dbReference type="ChEBI" id="CHEBI:15377"/>
        <dbReference type="ChEBI" id="CHEBI:15378"/>
        <dbReference type="ChEBI" id="CHEBI:37565"/>
        <dbReference type="ChEBI" id="CHEBI:43474"/>
        <dbReference type="ChEBI" id="CHEBI:58189"/>
    </reaction>
    <physiologicalReaction direction="left-to-right" evidence="6">
        <dbReference type="Rhea" id="RHEA:19670"/>
    </physiologicalReaction>
</comment>
<feature type="domain" description="CobW C-terminal" evidence="7">
    <location>
        <begin position="252"/>
        <end position="345"/>
    </location>
</feature>
<evidence type="ECO:0000259" key="7">
    <source>
        <dbReference type="SMART" id="SM00833"/>
    </source>
</evidence>
<dbReference type="PANTHER" id="PTHR13748:SF62">
    <property type="entry name" value="COBW DOMAIN-CONTAINING PROTEIN"/>
    <property type="match status" value="1"/>
</dbReference>
<keyword evidence="2" id="KW-0378">Hydrolase</keyword>